<name>A0ACC0B7R7_CATRO</name>
<evidence type="ECO:0000313" key="1">
    <source>
        <dbReference type="EMBL" id="KAI5668704.1"/>
    </source>
</evidence>
<reference evidence="2" key="1">
    <citation type="journal article" date="2023" name="Nat. Plants">
        <title>Single-cell RNA sequencing provides a high-resolution roadmap for understanding the multicellular compartmentation of specialized metabolism.</title>
        <authorList>
            <person name="Sun S."/>
            <person name="Shen X."/>
            <person name="Li Y."/>
            <person name="Li Y."/>
            <person name="Wang S."/>
            <person name="Li R."/>
            <person name="Zhang H."/>
            <person name="Shen G."/>
            <person name="Guo B."/>
            <person name="Wei J."/>
            <person name="Xu J."/>
            <person name="St-Pierre B."/>
            <person name="Chen S."/>
            <person name="Sun C."/>
        </authorList>
    </citation>
    <scope>NUCLEOTIDE SEQUENCE [LARGE SCALE GENOMIC DNA]</scope>
</reference>
<dbReference type="Proteomes" id="UP001060085">
    <property type="component" value="Linkage Group LG04"/>
</dbReference>
<proteinExistence type="predicted"/>
<accession>A0ACC0B7R7</accession>
<keyword evidence="2" id="KW-1185">Reference proteome</keyword>
<evidence type="ECO:0000313" key="2">
    <source>
        <dbReference type="Proteomes" id="UP001060085"/>
    </source>
</evidence>
<comment type="caution">
    <text evidence="1">The sequence shown here is derived from an EMBL/GenBank/DDBJ whole genome shotgun (WGS) entry which is preliminary data.</text>
</comment>
<organism evidence="1 2">
    <name type="scientific">Catharanthus roseus</name>
    <name type="common">Madagascar periwinkle</name>
    <name type="synonym">Vinca rosea</name>
    <dbReference type="NCBI Taxonomy" id="4058"/>
    <lineage>
        <taxon>Eukaryota</taxon>
        <taxon>Viridiplantae</taxon>
        <taxon>Streptophyta</taxon>
        <taxon>Embryophyta</taxon>
        <taxon>Tracheophyta</taxon>
        <taxon>Spermatophyta</taxon>
        <taxon>Magnoliopsida</taxon>
        <taxon>eudicotyledons</taxon>
        <taxon>Gunneridae</taxon>
        <taxon>Pentapetalae</taxon>
        <taxon>asterids</taxon>
        <taxon>lamiids</taxon>
        <taxon>Gentianales</taxon>
        <taxon>Apocynaceae</taxon>
        <taxon>Rauvolfioideae</taxon>
        <taxon>Vinceae</taxon>
        <taxon>Catharanthinae</taxon>
        <taxon>Catharanthus</taxon>
    </lineage>
</organism>
<sequence>MCQAISHWHNTERVPLGTQPYGHAQASTEVGTSNRCSKNNKGRGKALVPRVNEGAQEYSANNQAHVYCLGLSRSVYLAKAQGWMVKKKKGKNFKPNDTNKDKKNSQPGNVPKESASSVAINWKKDYPKVVAKPTIGILLYF</sequence>
<protein>
    <submittedName>
        <fullName evidence="1">Uncharacterized protein</fullName>
    </submittedName>
</protein>
<gene>
    <name evidence="1" type="ORF">M9H77_18557</name>
</gene>
<dbReference type="EMBL" id="CM044704">
    <property type="protein sequence ID" value="KAI5668704.1"/>
    <property type="molecule type" value="Genomic_DNA"/>
</dbReference>